<dbReference type="Proteomes" id="UP000807342">
    <property type="component" value="Unassembled WGS sequence"/>
</dbReference>
<keyword evidence="4" id="KW-1185">Reference proteome</keyword>
<organism evidence="3 4">
    <name type="scientific">Macrolepiota fuliginosa MF-IS2</name>
    <dbReference type="NCBI Taxonomy" id="1400762"/>
    <lineage>
        <taxon>Eukaryota</taxon>
        <taxon>Fungi</taxon>
        <taxon>Dikarya</taxon>
        <taxon>Basidiomycota</taxon>
        <taxon>Agaricomycotina</taxon>
        <taxon>Agaricomycetes</taxon>
        <taxon>Agaricomycetidae</taxon>
        <taxon>Agaricales</taxon>
        <taxon>Agaricineae</taxon>
        <taxon>Agaricaceae</taxon>
        <taxon>Macrolepiota</taxon>
    </lineage>
</organism>
<feature type="domain" description="DUF6533" evidence="2">
    <location>
        <begin position="30"/>
        <end position="72"/>
    </location>
</feature>
<keyword evidence="1" id="KW-1133">Transmembrane helix</keyword>
<gene>
    <name evidence="3" type="ORF">P691DRAFT_801461</name>
</gene>
<dbReference type="AlphaFoldDB" id="A0A9P5WZQ8"/>
<dbReference type="EMBL" id="MU152317">
    <property type="protein sequence ID" value="KAF9440705.1"/>
    <property type="molecule type" value="Genomic_DNA"/>
</dbReference>
<proteinExistence type="predicted"/>
<comment type="caution">
    <text evidence="3">The sequence shown here is derived from an EMBL/GenBank/DDBJ whole genome shotgun (WGS) entry which is preliminary data.</text>
</comment>
<accession>A0A9P5WZQ8</accession>
<feature type="transmembrane region" description="Helical" evidence="1">
    <location>
        <begin position="180"/>
        <end position="200"/>
    </location>
</feature>
<dbReference type="OrthoDB" id="3251775at2759"/>
<dbReference type="Pfam" id="PF20151">
    <property type="entry name" value="DUF6533"/>
    <property type="match status" value="1"/>
</dbReference>
<keyword evidence="1" id="KW-0812">Transmembrane</keyword>
<feature type="transmembrane region" description="Helical" evidence="1">
    <location>
        <begin position="131"/>
        <end position="152"/>
    </location>
</feature>
<evidence type="ECO:0000259" key="2">
    <source>
        <dbReference type="Pfam" id="PF20151"/>
    </source>
</evidence>
<name>A0A9P5WZQ8_9AGAR</name>
<protein>
    <recommendedName>
        <fullName evidence="2">DUF6533 domain-containing protein</fullName>
    </recommendedName>
</protein>
<dbReference type="InterPro" id="IPR045340">
    <property type="entry name" value="DUF6533"/>
</dbReference>
<feature type="transmembrane region" description="Helical" evidence="1">
    <location>
        <begin position="255"/>
        <end position="276"/>
    </location>
</feature>
<sequence length="303" mass="33729">MATTLQGSAGMSSSVGALVTLLEHQQLDAYASLAATVFYLWDTIITMNDEITYIWGSRTSTVKIFYFLNRYFRLLMSIALTVFTAWPKPFTTMCLTFGISGTVGVGVIGTFMTGVILQIRLYALYNRSTKLVICVGLLFAMQMSSISVLAGLEVATMLQGKSTIIIPGIPFCFNHVSSTFFAICIPIVSFDLIVLVLVCYKSVQRYRLFPPTSQAAQNGKHLVAVLFRDSILYFAVNVAVYLANVLMWQYGPPELYSLITTWCNVVTGAAASRILVNTRRAVRVREYVCDDIPTRSSKWRGEW</sequence>
<evidence type="ECO:0000256" key="1">
    <source>
        <dbReference type="SAM" id="Phobius"/>
    </source>
</evidence>
<keyword evidence="1" id="KW-0472">Membrane</keyword>
<feature type="transmembrane region" description="Helical" evidence="1">
    <location>
        <begin position="221"/>
        <end position="243"/>
    </location>
</feature>
<reference evidence="3" key="1">
    <citation type="submission" date="2020-11" db="EMBL/GenBank/DDBJ databases">
        <authorList>
            <consortium name="DOE Joint Genome Institute"/>
            <person name="Ahrendt S."/>
            <person name="Riley R."/>
            <person name="Andreopoulos W."/>
            <person name="Labutti K."/>
            <person name="Pangilinan J."/>
            <person name="Ruiz-Duenas F.J."/>
            <person name="Barrasa J.M."/>
            <person name="Sanchez-Garcia M."/>
            <person name="Camarero S."/>
            <person name="Miyauchi S."/>
            <person name="Serrano A."/>
            <person name="Linde D."/>
            <person name="Babiker R."/>
            <person name="Drula E."/>
            <person name="Ayuso-Fernandez I."/>
            <person name="Pacheco R."/>
            <person name="Padilla G."/>
            <person name="Ferreira P."/>
            <person name="Barriuso J."/>
            <person name="Kellner H."/>
            <person name="Castanera R."/>
            <person name="Alfaro M."/>
            <person name="Ramirez L."/>
            <person name="Pisabarro A.G."/>
            <person name="Kuo A."/>
            <person name="Tritt A."/>
            <person name="Lipzen A."/>
            <person name="He G."/>
            <person name="Yan M."/>
            <person name="Ng V."/>
            <person name="Cullen D."/>
            <person name="Martin F."/>
            <person name="Rosso M.-N."/>
            <person name="Henrissat B."/>
            <person name="Hibbett D."/>
            <person name="Martinez A.T."/>
            <person name="Grigoriev I.V."/>
        </authorList>
    </citation>
    <scope>NUCLEOTIDE SEQUENCE</scope>
    <source>
        <strain evidence="3">MF-IS2</strain>
    </source>
</reference>
<evidence type="ECO:0000313" key="3">
    <source>
        <dbReference type="EMBL" id="KAF9440705.1"/>
    </source>
</evidence>
<feature type="transmembrane region" description="Helical" evidence="1">
    <location>
        <begin position="98"/>
        <end position="119"/>
    </location>
</feature>
<feature type="transmembrane region" description="Helical" evidence="1">
    <location>
        <begin position="68"/>
        <end position="86"/>
    </location>
</feature>
<evidence type="ECO:0000313" key="4">
    <source>
        <dbReference type="Proteomes" id="UP000807342"/>
    </source>
</evidence>